<dbReference type="InterPro" id="IPR044855">
    <property type="entry name" value="CoA-Trfase_III_dom3_sf"/>
</dbReference>
<dbReference type="InterPro" id="IPR023606">
    <property type="entry name" value="CoA-Trfase_III_dom_1_sf"/>
</dbReference>
<evidence type="ECO:0000256" key="1">
    <source>
        <dbReference type="ARBA" id="ARBA00022679"/>
    </source>
</evidence>
<evidence type="ECO:0000313" key="2">
    <source>
        <dbReference type="EMBL" id="MPM70693.1"/>
    </source>
</evidence>
<dbReference type="SUPFAM" id="SSF89796">
    <property type="entry name" value="CoA-transferase family III (CaiB/BaiF)"/>
    <property type="match status" value="1"/>
</dbReference>
<reference evidence="2" key="1">
    <citation type="submission" date="2019-08" db="EMBL/GenBank/DDBJ databases">
        <authorList>
            <person name="Kucharzyk K."/>
            <person name="Murdoch R.W."/>
            <person name="Higgins S."/>
            <person name="Loffler F."/>
        </authorList>
    </citation>
    <scope>NUCLEOTIDE SEQUENCE</scope>
</reference>
<dbReference type="Gene3D" id="3.30.1540.10">
    <property type="entry name" value="formyl-coa transferase, domain 3"/>
    <property type="match status" value="1"/>
</dbReference>
<dbReference type="EC" id="2.8.3.17" evidence="2"/>
<dbReference type="InterPro" id="IPR003673">
    <property type="entry name" value="CoA-Trfase_fam_III"/>
</dbReference>
<protein>
    <submittedName>
        <fullName evidence="2">Cinnamoyl-CoA:phenyllactate CoA-transferase</fullName>
        <ecNumber evidence="2">2.8.3.17</ecNumber>
    </submittedName>
</protein>
<gene>
    <name evidence="2" type="primary">fldA_9</name>
    <name evidence="2" type="ORF">SDC9_117650</name>
</gene>
<proteinExistence type="predicted"/>
<name>A0A645C5U1_9ZZZZ</name>
<sequence>MSLPKPLEGIKVVELSNYLAAPICARVLGDWGADVIKVEPPAGDIWRKYGVNLSTPIAPDENPLFDIPNANKRSIVLDLKDPGCMEAFHKLLAQADVFVTNNRPTPLKKMGLDYETLKERYPRLIYALLSGYGDKGPDREKPGFDTVAFWASGGFMADMRVDSPGSYPIYTPAGVADVLCGTLLFGGISAALLAREKTGRGDKIVTSLFGTAVWGMGIMNTITQEKYQYPYPKKRYESKPTAVSYACADGEWMMISVLEYARYFRGLCTLLGVPELADDPRYLEEKTMMLPENKAALIKIFEERFVQKTSAEWDELLTQADIVHDRLVHFKEITGSEQARANHFVEEVTFGNGTKAWLPRPSVQSENLGLPEYRLSPALGADTREILAELGYSEGEISKLTTQS</sequence>
<dbReference type="Gene3D" id="3.40.50.10540">
    <property type="entry name" value="Crotonobetainyl-coa:carnitine coa-transferase, domain 1"/>
    <property type="match status" value="1"/>
</dbReference>
<dbReference type="Pfam" id="PF02515">
    <property type="entry name" value="CoA_transf_3"/>
    <property type="match status" value="1"/>
</dbReference>
<accession>A0A645C5U1</accession>
<dbReference type="PANTHER" id="PTHR48207">
    <property type="entry name" value="SUCCINATE--HYDROXYMETHYLGLUTARATE COA-TRANSFERASE"/>
    <property type="match status" value="1"/>
</dbReference>
<dbReference type="EMBL" id="VSSQ01023624">
    <property type="protein sequence ID" value="MPM70693.1"/>
    <property type="molecule type" value="Genomic_DNA"/>
</dbReference>
<comment type="caution">
    <text evidence="2">The sequence shown here is derived from an EMBL/GenBank/DDBJ whole genome shotgun (WGS) entry which is preliminary data.</text>
</comment>
<dbReference type="PANTHER" id="PTHR48207:SF3">
    <property type="entry name" value="SUCCINATE--HYDROXYMETHYLGLUTARATE COA-TRANSFERASE"/>
    <property type="match status" value="1"/>
</dbReference>
<keyword evidence="1 2" id="KW-0808">Transferase</keyword>
<dbReference type="InterPro" id="IPR050483">
    <property type="entry name" value="CoA-transferase_III_domain"/>
</dbReference>
<dbReference type="GO" id="GO:0043785">
    <property type="term" value="F:cinnamoyl-CoA:phenyllactate CoA-transferase activity"/>
    <property type="evidence" value="ECO:0007669"/>
    <property type="project" value="UniProtKB-EC"/>
</dbReference>
<organism evidence="2">
    <name type="scientific">bioreactor metagenome</name>
    <dbReference type="NCBI Taxonomy" id="1076179"/>
    <lineage>
        <taxon>unclassified sequences</taxon>
        <taxon>metagenomes</taxon>
        <taxon>ecological metagenomes</taxon>
    </lineage>
</organism>
<dbReference type="AlphaFoldDB" id="A0A645C5U1"/>